<gene>
    <name evidence="1" type="ORF">OERS_32020</name>
</gene>
<evidence type="ECO:0000313" key="2">
    <source>
        <dbReference type="Proteomes" id="UP000093412"/>
    </source>
</evidence>
<reference evidence="1 2" key="1">
    <citation type="submission" date="2016-06" db="EMBL/GenBank/DDBJ databases">
        <title>Genome sequence of Oerskovia enterophila DSM 43852.</title>
        <authorList>
            <person name="Poehlein A."/>
            <person name="Jag V."/>
            <person name="Bengelsdorf F.R."/>
            <person name="Daniel R."/>
            <person name="Duerre P."/>
        </authorList>
    </citation>
    <scope>NUCLEOTIDE SEQUENCE [LARGE SCALE GENOMIC DNA]</scope>
    <source>
        <strain evidence="1 2">DSM 43852</strain>
    </source>
</reference>
<dbReference type="SUPFAM" id="SSF116734">
    <property type="entry name" value="DNA methylase specificity domain"/>
    <property type="match status" value="1"/>
</dbReference>
<dbReference type="EMBL" id="MAQA01000045">
    <property type="protein sequence ID" value="OCI30105.1"/>
    <property type="molecule type" value="Genomic_DNA"/>
</dbReference>
<sequence>MLLAPGDLLDIAVPLPTFVHQHALTTALLSEASTTHLDEEEAPETWWRIADLRGSEWRFMLASPRPDLLREGIPLKDYCSEIAKGRPILAVAVETQEAGFLPVADIRMLSGYPPRRWVPATAERLTRVRPGDLCVAAPGERPHAAVVQTEAVADPNVYVLRLRRPALGAALAEYLNGREGFALRRMLVSGSFIPNLRRRDLESLPVRPEALDQPAPDKPVIPLADRLERLLWQR</sequence>
<accession>A0ABX2Y836</accession>
<comment type="caution">
    <text evidence="1">The sequence shown here is derived from an EMBL/GenBank/DDBJ whole genome shotgun (WGS) entry which is preliminary data.</text>
</comment>
<name>A0ABX2Y836_9CELL</name>
<keyword evidence="2" id="KW-1185">Reference proteome</keyword>
<evidence type="ECO:0000313" key="1">
    <source>
        <dbReference type="EMBL" id="OCI30105.1"/>
    </source>
</evidence>
<dbReference type="Proteomes" id="UP000093412">
    <property type="component" value="Unassembled WGS sequence"/>
</dbReference>
<proteinExistence type="predicted"/>
<organism evidence="1 2">
    <name type="scientific">Oerskovia enterophila</name>
    <dbReference type="NCBI Taxonomy" id="43678"/>
    <lineage>
        <taxon>Bacteria</taxon>
        <taxon>Bacillati</taxon>
        <taxon>Actinomycetota</taxon>
        <taxon>Actinomycetes</taxon>
        <taxon>Micrococcales</taxon>
        <taxon>Cellulomonadaceae</taxon>
        <taxon>Oerskovia</taxon>
    </lineage>
</organism>
<protein>
    <submittedName>
        <fullName evidence="1">Uncharacterized protein</fullName>
    </submittedName>
</protein>